<sequence>MIACNYYDNGTEYKVTPDHDFVALSKAHGIGQKFTQAKRLQTNGRVSV</sequence>
<proteinExistence type="predicted"/>
<evidence type="ECO:0000313" key="1">
    <source>
        <dbReference type="EMBL" id="MDP0590209.1"/>
    </source>
</evidence>
<dbReference type="EMBL" id="JASXSV010000034">
    <property type="protein sequence ID" value="MDP0590209.1"/>
    <property type="molecule type" value="Genomic_DNA"/>
</dbReference>
<keyword evidence="2" id="KW-1185">Reference proteome</keyword>
<comment type="caution">
    <text evidence="1">The sequence shown here is derived from an EMBL/GenBank/DDBJ whole genome shotgun (WGS) entry which is preliminary data.</text>
</comment>
<dbReference type="AlphaFoldDB" id="A0AA90NTM4"/>
<protein>
    <submittedName>
        <fullName evidence="1">Uncharacterized protein</fullName>
    </submittedName>
</protein>
<gene>
    <name evidence="1" type="ORF">QS748_13885</name>
</gene>
<organism evidence="1 2">
    <name type="scientific">Candidatus Endonucleibacter bathymodioli</name>
    <dbReference type="NCBI Taxonomy" id="539814"/>
    <lineage>
        <taxon>Bacteria</taxon>
        <taxon>Pseudomonadati</taxon>
        <taxon>Pseudomonadota</taxon>
        <taxon>Gammaproteobacteria</taxon>
        <taxon>Oceanospirillales</taxon>
        <taxon>Endozoicomonadaceae</taxon>
        <taxon>Candidatus Endonucleibacter</taxon>
    </lineage>
</organism>
<name>A0AA90NTM4_9GAMM</name>
<reference evidence="1 2" key="1">
    <citation type="journal article" date="2023" name="bioRxiv">
        <title>An intranuclear bacterial parasite of deep-sea mussels expresses apoptosis inhibitors acquired from its host.</title>
        <authorList>
            <person name="Gonzalez Porras M.A."/>
            <person name="Assie A."/>
            <person name="Tietjen M."/>
            <person name="Violette M."/>
            <person name="Kleiner M."/>
            <person name="Gruber-Vodicka H."/>
            <person name="Dubilier N."/>
            <person name="Leisch N."/>
        </authorList>
    </citation>
    <scope>NUCLEOTIDE SEQUENCE [LARGE SCALE GENOMIC DNA]</scope>
    <source>
        <strain evidence="1">IAP13</strain>
    </source>
</reference>
<accession>A0AA90NTM4</accession>
<evidence type="ECO:0000313" key="2">
    <source>
        <dbReference type="Proteomes" id="UP001178148"/>
    </source>
</evidence>
<dbReference type="Proteomes" id="UP001178148">
    <property type="component" value="Unassembled WGS sequence"/>
</dbReference>